<keyword evidence="2" id="KW-1185">Reference proteome</keyword>
<evidence type="ECO:0000313" key="2">
    <source>
        <dbReference type="Proteomes" id="UP000299102"/>
    </source>
</evidence>
<proteinExistence type="predicted"/>
<accession>A0A4C1XD57</accession>
<comment type="caution">
    <text evidence="1">The sequence shown here is derived from an EMBL/GenBank/DDBJ whole genome shotgun (WGS) entry which is preliminary data.</text>
</comment>
<dbReference type="Proteomes" id="UP000299102">
    <property type="component" value="Unassembled WGS sequence"/>
</dbReference>
<sequence>MVKIASSTFRFNSFSLLHKLSILYDNTIDSDRPIALDPRLSSAIGAVPFPLQLLTIKLRRPRPRALPSPPAPLECILVLTPRRRVPVLTISRPGDVRRPAAGPRRTTCANCHRAALRFRSRLRARVDVPTSPYIDRRGRVRRDLSPGRGLVSISKGINKRT</sequence>
<protein>
    <submittedName>
        <fullName evidence="1">Uncharacterized protein</fullName>
    </submittedName>
</protein>
<organism evidence="1 2">
    <name type="scientific">Eumeta variegata</name>
    <name type="common">Bagworm moth</name>
    <name type="synonym">Eumeta japonica</name>
    <dbReference type="NCBI Taxonomy" id="151549"/>
    <lineage>
        <taxon>Eukaryota</taxon>
        <taxon>Metazoa</taxon>
        <taxon>Ecdysozoa</taxon>
        <taxon>Arthropoda</taxon>
        <taxon>Hexapoda</taxon>
        <taxon>Insecta</taxon>
        <taxon>Pterygota</taxon>
        <taxon>Neoptera</taxon>
        <taxon>Endopterygota</taxon>
        <taxon>Lepidoptera</taxon>
        <taxon>Glossata</taxon>
        <taxon>Ditrysia</taxon>
        <taxon>Tineoidea</taxon>
        <taxon>Psychidae</taxon>
        <taxon>Oiketicinae</taxon>
        <taxon>Eumeta</taxon>
    </lineage>
</organism>
<dbReference type="EMBL" id="BGZK01000822">
    <property type="protein sequence ID" value="GBP61776.1"/>
    <property type="molecule type" value="Genomic_DNA"/>
</dbReference>
<gene>
    <name evidence="1" type="ORF">EVAR_96020_1</name>
</gene>
<name>A0A4C1XD57_EUMVA</name>
<evidence type="ECO:0000313" key="1">
    <source>
        <dbReference type="EMBL" id="GBP61776.1"/>
    </source>
</evidence>
<dbReference type="AlphaFoldDB" id="A0A4C1XD57"/>
<reference evidence="1 2" key="1">
    <citation type="journal article" date="2019" name="Commun. Biol.">
        <title>The bagworm genome reveals a unique fibroin gene that provides high tensile strength.</title>
        <authorList>
            <person name="Kono N."/>
            <person name="Nakamura H."/>
            <person name="Ohtoshi R."/>
            <person name="Tomita M."/>
            <person name="Numata K."/>
            <person name="Arakawa K."/>
        </authorList>
    </citation>
    <scope>NUCLEOTIDE SEQUENCE [LARGE SCALE GENOMIC DNA]</scope>
</reference>